<dbReference type="AlphaFoldDB" id="A0A7R8W481"/>
<dbReference type="Pfam" id="PF04046">
    <property type="entry name" value="PSP"/>
    <property type="match status" value="1"/>
</dbReference>
<feature type="compositionally biased region" description="Basic and acidic residues" evidence="1">
    <location>
        <begin position="167"/>
        <end position="197"/>
    </location>
</feature>
<dbReference type="SMART" id="SM00581">
    <property type="entry name" value="PSP"/>
    <property type="match status" value="1"/>
</dbReference>
<gene>
    <name evidence="4" type="ORF">CTOB1V02_LOCUS2539</name>
</gene>
<feature type="compositionally biased region" description="Acidic residues" evidence="1">
    <location>
        <begin position="54"/>
        <end position="68"/>
    </location>
</feature>
<dbReference type="InterPro" id="IPR007180">
    <property type="entry name" value="DUF382"/>
</dbReference>
<feature type="compositionally biased region" description="Basic and acidic residues" evidence="1">
    <location>
        <begin position="204"/>
        <end position="217"/>
    </location>
</feature>
<feature type="region of interest" description="Disordered" evidence="1">
    <location>
        <begin position="476"/>
        <end position="534"/>
    </location>
</feature>
<evidence type="ECO:0000256" key="2">
    <source>
        <dbReference type="SAM" id="Phobius"/>
    </source>
</evidence>
<feature type="compositionally biased region" description="Basic and acidic residues" evidence="1">
    <location>
        <begin position="502"/>
        <end position="511"/>
    </location>
</feature>
<organism evidence="4">
    <name type="scientific">Cyprideis torosa</name>
    <dbReference type="NCBI Taxonomy" id="163714"/>
    <lineage>
        <taxon>Eukaryota</taxon>
        <taxon>Metazoa</taxon>
        <taxon>Ecdysozoa</taxon>
        <taxon>Arthropoda</taxon>
        <taxon>Crustacea</taxon>
        <taxon>Oligostraca</taxon>
        <taxon>Ostracoda</taxon>
        <taxon>Podocopa</taxon>
        <taxon>Podocopida</taxon>
        <taxon>Cytherocopina</taxon>
        <taxon>Cytheroidea</taxon>
        <taxon>Cytherideidae</taxon>
        <taxon>Cyprideis</taxon>
    </lineage>
</organism>
<feature type="region of interest" description="Disordered" evidence="1">
    <location>
        <begin position="1"/>
        <end position="34"/>
    </location>
</feature>
<feature type="compositionally biased region" description="Low complexity" evidence="1">
    <location>
        <begin position="512"/>
        <end position="529"/>
    </location>
</feature>
<keyword evidence="2" id="KW-0472">Membrane</keyword>
<dbReference type="Pfam" id="PF04037">
    <property type="entry name" value="DUF382"/>
    <property type="match status" value="1"/>
</dbReference>
<feature type="region of interest" description="Disordered" evidence="1">
    <location>
        <begin position="46"/>
        <end position="218"/>
    </location>
</feature>
<feature type="domain" description="PSP proline-rich" evidence="3">
    <location>
        <begin position="370"/>
        <end position="428"/>
    </location>
</feature>
<dbReference type="InterPro" id="IPR018614">
    <property type="entry name" value="KRTCAP2"/>
</dbReference>
<proteinExistence type="predicted"/>
<keyword evidence="2" id="KW-1133">Transmembrane helix</keyword>
<feature type="compositionally biased region" description="Acidic residues" evidence="1">
    <location>
        <begin position="478"/>
        <end position="501"/>
    </location>
</feature>
<protein>
    <recommendedName>
        <fullName evidence="3">PSP proline-rich domain-containing protein</fullName>
    </recommendedName>
</protein>
<dbReference type="GO" id="GO:0005689">
    <property type="term" value="C:U12-type spliceosomal complex"/>
    <property type="evidence" value="ECO:0007669"/>
    <property type="project" value="TreeGrafter"/>
</dbReference>
<feature type="compositionally biased region" description="Acidic residues" evidence="1">
    <location>
        <begin position="145"/>
        <end position="154"/>
    </location>
</feature>
<sequence>IMSEAPPGTEELSGDYDSDTEEVSPADEISSGHLPSALEAALAYKSQRAKQVGVDEEDIANLEAEGVEDALAPPGERPSYILDEEDDDEMAGGSEGEGGTQTEKRKKEKRKKKKKKRRARHQQVSTQRNDKPLGQTVEPAVEVEYVAEEPDENDPLVRQFASVFESFKIESGEEEKKQEEQEPETKKEDLRKVPKIAEDDEDLETKKEEGGENEPGKISKRKMKQLTRMSIAELKNQCVRPDVVEMHDVNAADPKLLVHLKSLRNTVPVPRHWCFKRKYLQGKRGFEKPPFQLPAFIQKTGIMEMRAALVEKESEKTLKTKMREKVRPKLGKINIDYQKLHDAFFKWQTKPRMTIHGDLYYEGKEFETKLKEKKPGELSDELRTALGMPVGPNSGKVPPPWLIAMQRYGPPPSYPTMRIPGLNAPIPEGCSFGYHAGGWGKPPVDELGRPLYGDVFAQTAPHALGGDEEVDRSLWGELESESEEESEEEEEEEEEEGEKQEEEQQRVKDMDTGLVTPVVGGLVTPSGLTPMPAGMETPDMIELRKRRAAEPDGEPPSLFRVLPERKADGIGRAMMGSTHIYDVHTAPTTAGGTGPMREGVEVALDPSELDLVDSDVMRAKYEQTMRAQTGGGEDFSDMVAEHAARQRRQRKRAAEKTETKGAKKYKEFKCVYIPIMVLSEKATLVVSSILALSVFAGMQLFKNILSSSQWGTILAGLLGSLVFLFSLTSVGSTEMTLFGKQAQCQLFPEVVACLLFGLFSSALIHRVSVTCCFLFSLLHLYYLTKLSADAYGSAQAYVPQANAALTPSSRRNRK</sequence>
<reference evidence="4" key="1">
    <citation type="submission" date="2020-11" db="EMBL/GenBank/DDBJ databases">
        <authorList>
            <person name="Tran Van P."/>
        </authorList>
    </citation>
    <scope>NUCLEOTIDE SEQUENCE</scope>
</reference>
<name>A0A7R8W481_9CRUS</name>
<dbReference type="PANTHER" id="PTHR12785">
    <property type="entry name" value="SPLICING FACTOR 3B"/>
    <property type="match status" value="1"/>
</dbReference>
<feature type="non-terminal residue" evidence="4">
    <location>
        <position position="814"/>
    </location>
</feature>
<feature type="compositionally biased region" description="Basic residues" evidence="1">
    <location>
        <begin position="104"/>
        <end position="121"/>
    </location>
</feature>
<feature type="compositionally biased region" description="Acidic residues" evidence="1">
    <location>
        <begin position="12"/>
        <end position="25"/>
    </location>
</feature>
<evidence type="ECO:0000256" key="1">
    <source>
        <dbReference type="SAM" id="MobiDB-lite"/>
    </source>
</evidence>
<dbReference type="InterPro" id="IPR052584">
    <property type="entry name" value="U2_snRNP_Complex_Component"/>
</dbReference>
<dbReference type="Pfam" id="PF09775">
    <property type="entry name" value="Keratin_assoc"/>
    <property type="match status" value="1"/>
</dbReference>
<feature type="transmembrane region" description="Helical" evidence="2">
    <location>
        <begin position="713"/>
        <end position="731"/>
    </location>
</feature>
<dbReference type="OrthoDB" id="10260794at2759"/>
<feature type="transmembrane region" description="Helical" evidence="2">
    <location>
        <begin position="763"/>
        <end position="783"/>
    </location>
</feature>
<accession>A0A7R8W481</accession>
<dbReference type="InterPro" id="IPR006568">
    <property type="entry name" value="PSP_pro-rich"/>
</dbReference>
<feature type="transmembrane region" description="Helical" evidence="2">
    <location>
        <begin position="682"/>
        <end position="701"/>
    </location>
</feature>
<evidence type="ECO:0000259" key="3">
    <source>
        <dbReference type="SMART" id="SM00581"/>
    </source>
</evidence>
<dbReference type="EMBL" id="OB660401">
    <property type="protein sequence ID" value="CAD7224582.1"/>
    <property type="molecule type" value="Genomic_DNA"/>
</dbReference>
<keyword evidence="2" id="KW-0812">Transmembrane</keyword>
<dbReference type="PANTHER" id="PTHR12785:SF6">
    <property type="entry name" value="SPLICING FACTOR 3B SUBUNIT 2"/>
    <property type="match status" value="1"/>
</dbReference>
<evidence type="ECO:0000313" key="4">
    <source>
        <dbReference type="EMBL" id="CAD7224582.1"/>
    </source>
</evidence>